<reference evidence="2 3" key="1">
    <citation type="journal article" date="2023" name="Genome Announc.">
        <title>Pan-Genome Analyses of the Genus Cohnella and Proposal of the Novel Species Cohnella silvisoli sp. nov., Isolated from Forest Soil.</title>
        <authorList>
            <person name="Wang C."/>
            <person name="Mao L."/>
            <person name="Bao G."/>
            <person name="Zhu H."/>
        </authorList>
    </citation>
    <scope>NUCLEOTIDE SEQUENCE [LARGE SCALE GENOMIC DNA]</scope>
    <source>
        <strain evidence="2 3">NL03-T5-1</strain>
    </source>
</reference>
<dbReference type="RefSeq" id="WP_232185099.1">
    <property type="nucleotide sequence ID" value="NZ_JAIOAP010000004.1"/>
</dbReference>
<proteinExistence type="predicted"/>
<dbReference type="SUPFAM" id="SSF54001">
    <property type="entry name" value="Cysteine proteinases"/>
    <property type="match status" value="1"/>
</dbReference>
<dbReference type="Proteomes" id="UP001493487">
    <property type="component" value="Unassembled WGS sequence"/>
</dbReference>
<accession>A0ABV1KR21</accession>
<dbReference type="Gene3D" id="3.10.620.30">
    <property type="match status" value="1"/>
</dbReference>
<dbReference type="PANTHER" id="PTHR33490">
    <property type="entry name" value="BLR5614 PROTEIN-RELATED"/>
    <property type="match status" value="1"/>
</dbReference>
<protein>
    <submittedName>
        <fullName evidence="2">Transglutaminase domain-containing protein</fullName>
    </submittedName>
</protein>
<comment type="caution">
    <text evidence="2">The sequence shown here is derived from an EMBL/GenBank/DDBJ whole genome shotgun (WGS) entry which is preliminary data.</text>
</comment>
<evidence type="ECO:0000313" key="3">
    <source>
        <dbReference type="Proteomes" id="UP001493487"/>
    </source>
</evidence>
<dbReference type="InterPro" id="IPR038765">
    <property type="entry name" value="Papain-like_cys_pep_sf"/>
</dbReference>
<dbReference type="PANTHER" id="PTHR33490:SF3">
    <property type="entry name" value="CONSERVED INTEGRAL MEMBRANE PROTEIN"/>
    <property type="match status" value="1"/>
</dbReference>
<sequence>MNYLTSSNVIDYDHAVIDDLFDELNTDNSDATFVKNAFHFVRDSIQFEFSPFEDKISDTAIKKKGQCYHKTNLLVGLCRKKGIKAGIKYSIIDIQVMEPVFSEEILELFKSEPIGHFFPAIMIEGEWVSVDPMFDTELLEYSNRLNWDNAKDWDGNQFAKLPESLILSEQSEVLESAFKENEIPHNPIVDKMNERLKSIRNGIAK</sequence>
<keyword evidence="3" id="KW-1185">Reference proteome</keyword>
<dbReference type="InterPro" id="IPR002931">
    <property type="entry name" value="Transglutaminase-like"/>
</dbReference>
<evidence type="ECO:0000313" key="2">
    <source>
        <dbReference type="EMBL" id="MEQ4482237.1"/>
    </source>
</evidence>
<name>A0ABV1KR21_9BACL</name>
<evidence type="ECO:0000259" key="1">
    <source>
        <dbReference type="Pfam" id="PF01841"/>
    </source>
</evidence>
<feature type="domain" description="Transglutaminase-like" evidence="1">
    <location>
        <begin position="25"/>
        <end position="132"/>
    </location>
</feature>
<dbReference type="EMBL" id="JASKHM010000003">
    <property type="protein sequence ID" value="MEQ4482237.1"/>
    <property type="molecule type" value="Genomic_DNA"/>
</dbReference>
<gene>
    <name evidence="2" type="ORF">QJS35_07490</name>
</gene>
<organism evidence="2 3">
    <name type="scientific">Cohnella silvisoli</name>
    <dbReference type="NCBI Taxonomy" id="2873699"/>
    <lineage>
        <taxon>Bacteria</taxon>
        <taxon>Bacillati</taxon>
        <taxon>Bacillota</taxon>
        <taxon>Bacilli</taxon>
        <taxon>Bacillales</taxon>
        <taxon>Paenibacillaceae</taxon>
        <taxon>Cohnella</taxon>
    </lineage>
</organism>
<dbReference type="Pfam" id="PF01841">
    <property type="entry name" value="Transglut_core"/>
    <property type="match status" value="1"/>
</dbReference>